<dbReference type="Proteomes" id="UP000295497">
    <property type="component" value="Chromosome"/>
</dbReference>
<dbReference type="RefSeq" id="WP_129577372.1">
    <property type="nucleotide sequence ID" value="NZ_CP012672.1"/>
</dbReference>
<name>A0A4P2QUQ3_SORCE</name>
<organism evidence="1 2">
    <name type="scientific">Sorangium cellulosum</name>
    <name type="common">Polyangium cellulosum</name>
    <dbReference type="NCBI Taxonomy" id="56"/>
    <lineage>
        <taxon>Bacteria</taxon>
        <taxon>Pseudomonadati</taxon>
        <taxon>Myxococcota</taxon>
        <taxon>Polyangia</taxon>
        <taxon>Polyangiales</taxon>
        <taxon>Polyangiaceae</taxon>
        <taxon>Sorangium</taxon>
    </lineage>
</organism>
<reference evidence="1 2" key="1">
    <citation type="submission" date="2015-09" db="EMBL/GenBank/DDBJ databases">
        <title>Sorangium comparison.</title>
        <authorList>
            <person name="Zaburannyi N."/>
            <person name="Bunk B."/>
            <person name="Overmann J."/>
            <person name="Mueller R."/>
        </authorList>
    </citation>
    <scope>NUCLEOTIDE SEQUENCE [LARGE SCALE GENOMIC DNA]</scope>
    <source>
        <strain evidence="1 2">So ce836</strain>
    </source>
</reference>
<gene>
    <name evidence="1" type="ORF">SOCE836_062780</name>
</gene>
<protein>
    <submittedName>
        <fullName evidence="1">Uncharacterized protein</fullName>
    </submittedName>
</protein>
<evidence type="ECO:0000313" key="1">
    <source>
        <dbReference type="EMBL" id="AUX34110.1"/>
    </source>
</evidence>
<dbReference type="AlphaFoldDB" id="A0A4P2QUQ3"/>
<sequence length="64" mass="7378">MVLPGFRAYDVLRRAVEEGATYGWRRTHKHTDTPEENAIVDQIIQGVLDEVCEHFDFDDEDCPA</sequence>
<proteinExistence type="predicted"/>
<evidence type="ECO:0000313" key="2">
    <source>
        <dbReference type="Proteomes" id="UP000295497"/>
    </source>
</evidence>
<dbReference type="EMBL" id="CP012672">
    <property type="protein sequence ID" value="AUX34110.1"/>
    <property type="molecule type" value="Genomic_DNA"/>
</dbReference>
<accession>A0A4P2QUQ3</accession>